<comment type="caution">
    <text evidence="2">The sequence shown here is derived from an EMBL/GenBank/DDBJ whole genome shotgun (WGS) entry which is preliminary data.</text>
</comment>
<feature type="region of interest" description="Disordered" evidence="1">
    <location>
        <begin position="252"/>
        <end position="425"/>
    </location>
</feature>
<reference evidence="2 3" key="1">
    <citation type="submission" date="2019-05" db="EMBL/GenBank/DDBJ databases">
        <title>Another draft genome of Portunus trituberculatus and its Hox gene families provides insights of decapod evolution.</title>
        <authorList>
            <person name="Jeong J.-H."/>
            <person name="Song I."/>
            <person name="Kim S."/>
            <person name="Choi T."/>
            <person name="Kim D."/>
            <person name="Ryu S."/>
            <person name="Kim W."/>
        </authorList>
    </citation>
    <scope>NUCLEOTIDE SEQUENCE [LARGE SCALE GENOMIC DNA]</scope>
    <source>
        <tissue evidence="2">Muscle</tissue>
    </source>
</reference>
<dbReference type="Proteomes" id="UP000324222">
    <property type="component" value="Unassembled WGS sequence"/>
</dbReference>
<accession>A0A5B7GDU6</accession>
<dbReference type="OrthoDB" id="6356768at2759"/>
<organism evidence="2 3">
    <name type="scientific">Portunus trituberculatus</name>
    <name type="common">Swimming crab</name>
    <name type="synonym">Neptunus trituberculatus</name>
    <dbReference type="NCBI Taxonomy" id="210409"/>
    <lineage>
        <taxon>Eukaryota</taxon>
        <taxon>Metazoa</taxon>
        <taxon>Ecdysozoa</taxon>
        <taxon>Arthropoda</taxon>
        <taxon>Crustacea</taxon>
        <taxon>Multicrustacea</taxon>
        <taxon>Malacostraca</taxon>
        <taxon>Eumalacostraca</taxon>
        <taxon>Eucarida</taxon>
        <taxon>Decapoda</taxon>
        <taxon>Pleocyemata</taxon>
        <taxon>Brachyura</taxon>
        <taxon>Eubrachyura</taxon>
        <taxon>Portunoidea</taxon>
        <taxon>Portunidae</taxon>
        <taxon>Portuninae</taxon>
        <taxon>Portunus</taxon>
    </lineage>
</organism>
<evidence type="ECO:0000313" key="2">
    <source>
        <dbReference type="EMBL" id="MPC55736.1"/>
    </source>
</evidence>
<protein>
    <submittedName>
        <fullName evidence="2">Uncharacterized protein</fullName>
    </submittedName>
</protein>
<name>A0A5B7GDU6_PORTR</name>
<dbReference type="EMBL" id="VSRR010013401">
    <property type="protein sequence ID" value="MPC55736.1"/>
    <property type="molecule type" value="Genomic_DNA"/>
</dbReference>
<keyword evidence="3" id="KW-1185">Reference proteome</keyword>
<evidence type="ECO:0000313" key="3">
    <source>
        <dbReference type="Proteomes" id="UP000324222"/>
    </source>
</evidence>
<feature type="region of interest" description="Disordered" evidence="1">
    <location>
        <begin position="101"/>
        <end position="140"/>
    </location>
</feature>
<sequence length="425" mass="49637">MMTSWSRPHQTHRLAATTAATTTSRDTTNPLIISSHHRNTHHRQHHHHNNKYHRFFTSRNHHHSHHRNSTLGHRTSTRYILPGTNHNQRRHNRNRLTISNHHYHHHGNNTTRNNHSGGRNHHHQHHRYTNNKHNQGSHSRKHYNRHHHFRNHMSKFLANQDFPKQSIKRHLGGMKRQSHHHTPFLRPMRMHTSFRSALVDSLSFHRHPQLWDMSRLQNHHQRIMDHLSSRLRDRVMRMRPHSVPHVVSSHHHHFSHHRPSHSFHSGQRVHCRHDQPRHHGSRAEGGARTGTQFTKAPGGHGSVPEDVEVFRWPIIPQSPPQPTTTTTTTTTTTPRPIIIEDSTKVTNSNPYPHQPDYSRGRPSYKSPSSPTHLNPVHPIINALFPSHTPSTPAWEGRGKGKLRGGSRTTTSVQDHFRQPASRFTQ</sequence>
<dbReference type="AlphaFoldDB" id="A0A5B7GDU6"/>
<feature type="compositionally biased region" description="Low complexity" evidence="1">
    <location>
        <begin position="108"/>
        <end position="117"/>
    </location>
</feature>
<feature type="compositionally biased region" description="Low complexity" evidence="1">
    <location>
        <begin position="323"/>
        <end position="339"/>
    </location>
</feature>
<feature type="region of interest" description="Disordered" evidence="1">
    <location>
        <begin position="1"/>
        <end position="30"/>
    </location>
</feature>
<evidence type="ECO:0000256" key="1">
    <source>
        <dbReference type="SAM" id="MobiDB-lite"/>
    </source>
</evidence>
<proteinExistence type="predicted"/>
<feature type="compositionally biased region" description="Basic residues" evidence="1">
    <location>
        <begin position="118"/>
        <end position="130"/>
    </location>
</feature>
<gene>
    <name evidence="2" type="ORF">E2C01_049681</name>
</gene>
<feature type="compositionally biased region" description="Basic residues" evidence="1">
    <location>
        <begin position="252"/>
        <end position="280"/>
    </location>
</feature>